<feature type="transmembrane region" description="Helical" evidence="3">
    <location>
        <begin position="12"/>
        <end position="31"/>
    </location>
</feature>
<feature type="compositionally biased region" description="Acidic residues" evidence="2">
    <location>
        <begin position="562"/>
        <end position="580"/>
    </location>
</feature>
<keyword evidence="5" id="KW-1185">Reference proteome</keyword>
<evidence type="ECO:0000256" key="1">
    <source>
        <dbReference type="SAM" id="Coils"/>
    </source>
</evidence>
<keyword evidence="3" id="KW-0472">Membrane</keyword>
<feature type="region of interest" description="Disordered" evidence="2">
    <location>
        <begin position="537"/>
        <end position="639"/>
    </location>
</feature>
<keyword evidence="1" id="KW-0175">Coiled coil</keyword>
<feature type="compositionally biased region" description="Basic and acidic residues" evidence="2">
    <location>
        <begin position="581"/>
        <end position="605"/>
    </location>
</feature>
<protein>
    <recommendedName>
        <fullName evidence="6">IRE (Iron responsive element)-like protein</fullName>
    </recommendedName>
</protein>
<sequence length="639" mass="73112">MNKNKSFQHKVIYGVCMIVILIAVSLISRPATSDQPGGMLAQMRRDYHISDAQLGKVDPASEAMRLSLLGLDGVAITFLWSKLNEYQMTEQYTLMEATAKTISYLNPHLLKVWEFQAWNLSYNVSREFDNYEHRYLWVKRGINYHMDGTEYNYNEPRMMNSIAHFFGNKFGNADEKVQYREIFPEDDLFHEEIQKHLEGTPYSVTEDAEGVQENKPDHWLVARLWDKWATEVVDNGLGSIGAMSPTIFYQYPAKRLMNFGEAIEKEGHISEKAQAAWAQAYEEWKEYGDHEVPSTYGISIKLNDSDRLAKEIDEANNNFKNSYDKYTNQISEEKIAKLPEETQKALDTPEKDRTEEQIQLIQAVQNSLRVSRIETVKYIQEKANALKEEKPDSPEAKELSQTALEASREANRLGEMEFLKGVIERQKDIVAFNYWRTRALSESTDRTIEARRLVFEAHEAYKDANLIKARELYEKAWDKWIAIYDDYPELRDDASADVLSDSIKEYRALLNQFDEDISPNFPLIDILRSNSDVFVEPVWNPDDQPTPANKPDEATEEKAEPMDSEPMDSEPMDSEPMDSESADKPEADPAKEESSEEATAEKPAEEAADTESSDAEPADEPAESTETATDSEETASSDS</sequence>
<evidence type="ECO:0000256" key="3">
    <source>
        <dbReference type="SAM" id="Phobius"/>
    </source>
</evidence>
<evidence type="ECO:0000313" key="4">
    <source>
        <dbReference type="EMBL" id="MBA2117623.1"/>
    </source>
</evidence>
<dbReference type="RefSeq" id="WP_207398998.1">
    <property type="nucleotide sequence ID" value="NZ_JABRWO010000017.1"/>
</dbReference>
<gene>
    <name evidence="4" type="ORF">HOV93_48230</name>
</gene>
<evidence type="ECO:0000256" key="2">
    <source>
        <dbReference type="SAM" id="MobiDB-lite"/>
    </source>
</evidence>
<reference evidence="4 5" key="1">
    <citation type="submission" date="2020-05" db="EMBL/GenBank/DDBJ databases">
        <title>Bremerella alba sp. nov., a novel planctomycete isolated from the surface of the macroalga Fucus spiralis.</title>
        <authorList>
            <person name="Godinho O."/>
            <person name="Botelho R."/>
            <person name="Albuquerque L."/>
            <person name="Wiegand S."/>
            <person name="Da Costa M.S."/>
            <person name="Lobo-Da-Cunha A."/>
            <person name="Jogler C."/>
            <person name="Lage O.M."/>
        </authorList>
    </citation>
    <scope>NUCLEOTIDE SEQUENCE [LARGE SCALE GENOMIC DNA]</scope>
    <source>
        <strain evidence="4 5">FF15</strain>
    </source>
</reference>
<feature type="compositionally biased region" description="Acidic residues" evidence="2">
    <location>
        <begin position="606"/>
        <end position="639"/>
    </location>
</feature>
<keyword evidence="3" id="KW-1133">Transmembrane helix</keyword>
<dbReference type="AlphaFoldDB" id="A0A7V9A9R8"/>
<organism evidence="4 5">
    <name type="scientific">Bremerella alba</name>
    <dbReference type="NCBI Taxonomy" id="980252"/>
    <lineage>
        <taxon>Bacteria</taxon>
        <taxon>Pseudomonadati</taxon>
        <taxon>Planctomycetota</taxon>
        <taxon>Planctomycetia</taxon>
        <taxon>Pirellulales</taxon>
        <taxon>Pirellulaceae</taxon>
        <taxon>Bremerella</taxon>
    </lineage>
</organism>
<accession>A0A7V9A9R8</accession>
<evidence type="ECO:0008006" key="6">
    <source>
        <dbReference type="Google" id="ProtNLM"/>
    </source>
</evidence>
<feature type="compositionally biased region" description="Basic and acidic residues" evidence="2">
    <location>
        <begin position="550"/>
        <end position="561"/>
    </location>
</feature>
<comment type="caution">
    <text evidence="4">The sequence shown here is derived from an EMBL/GenBank/DDBJ whole genome shotgun (WGS) entry which is preliminary data.</text>
</comment>
<keyword evidence="3" id="KW-0812">Transmembrane</keyword>
<dbReference type="Proteomes" id="UP000551616">
    <property type="component" value="Unassembled WGS sequence"/>
</dbReference>
<proteinExistence type="predicted"/>
<name>A0A7V9A9R8_9BACT</name>
<evidence type="ECO:0000313" key="5">
    <source>
        <dbReference type="Proteomes" id="UP000551616"/>
    </source>
</evidence>
<feature type="coiled-coil region" evidence="1">
    <location>
        <begin position="298"/>
        <end position="329"/>
    </location>
</feature>
<dbReference type="EMBL" id="JABRWO010000017">
    <property type="protein sequence ID" value="MBA2117623.1"/>
    <property type="molecule type" value="Genomic_DNA"/>
</dbReference>